<sequence>MDKKIEKIKVNTSFVKWICKELIQSHTDGNEHLNDELWQYFMDMLGGQNNGILIQMEGSEDINILPDMDESIYKDLVINRRTRKVTVSGNDVNLTPKEFDILYFLYTNRGEIFTKEQIYQAVWDDKYLLSDSNIMSYIRKLRKKIEPYPDDPEYIITVWGIGYKFNDN</sequence>
<evidence type="ECO:0000256" key="1">
    <source>
        <dbReference type="ARBA" id="ARBA00022553"/>
    </source>
</evidence>
<dbReference type="SMART" id="SM00862">
    <property type="entry name" value="Trans_reg_C"/>
    <property type="match status" value="1"/>
</dbReference>
<dbReference type="EMBL" id="SGJB01000007">
    <property type="protein sequence ID" value="TQQ84731.1"/>
    <property type="molecule type" value="Genomic_DNA"/>
</dbReference>
<dbReference type="InterPro" id="IPR016032">
    <property type="entry name" value="Sig_transdc_resp-reg_C-effctor"/>
</dbReference>
<dbReference type="Pfam" id="PF00486">
    <property type="entry name" value="Trans_reg_C"/>
    <property type="match status" value="1"/>
</dbReference>
<keyword evidence="2" id="KW-0902">Two-component regulatory system</keyword>
<dbReference type="GO" id="GO:0000160">
    <property type="term" value="P:phosphorelay signal transduction system"/>
    <property type="evidence" value="ECO:0007669"/>
    <property type="project" value="UniProtKB-KW"/>
</dbReference>
<dbReference type="Gene3D" id="1.10.10.10">
    <property type="entry name" value="Winged helix-like DNA-binding domain superfamily/Winged helix DNA-binding domain"/>
    <property type="match status" value="1"/>
</dbReference>
<reference evidence="6 7" key="1">
    <citation type="submission" date="2019-02" db="EMBL/GenBank/DDBJ databases">
        <title>Peptostreptococcaceae bacterium ZHW00191 nov., a new bacterium isolated from the human gut.</title>
        <authorList>
            <person name="Zhou H.-W."/>
            <person name="Chen X.-J."/>
        </authorList>
    </citation>
    <scope>NUCLEOTIDE SEQUENCE [LARGE SCALE GENOMIC DNA]</scope>
    <source>
        <strain evidence="6 7">ZHW00191</strain>
    </source>
</reference>
<feature type="domain" description="OmpR/PhoB-type" evidence="5">
    <location>
        <begin position="68"/>
        <end position="167"/>
    </location>
</feature>
<keyword evidence="7" id="KW-1185">Reference proteome</keyword>
<feature type="DNA-binding region" description="OmpR/PhoB-type" evidence="4">
    <location>
        <begin position="68"/>
        <end position="167"/>
    </location>
</feature>
<keyword evidence="3 4" id="KW-0238">DNA-binding</keyword>
<dbReference type="AlphaFoldDB" id="A0A544QVL1"/>
<dbReference type="InterPro" id="IPR001867">
    <property type="entry name" value="OmpR/PhoB-type_DNA-bd"/>
</dbReference>
<comment type="caution">
    <text evidence="6">The sequence shown here is derived from an EMBL/GenBank/DDBJ whole genome shotgun (WGS) entry which is preliminary data.</text>
</comment>
<evidence type="ECO:0000259" key="5">
    <source>
        <dbReference type="PROSITE" id="PS51755"/>
    </source>
</evidence>
<dbReference type="CDD" id="cd00383">
    <property type="entry name" value="trans_reg_C"/>
    <property type="match status" value="1"/>
</dbReference>
<dbReference type="SUPFAM" id="SSF46894">
    <property type="entry name" value="C-terminal effector domain of the bipartite response regulators"/>
    <property type="match status" value="1"/>
</dbReference>
<evidence type="ECO:0000313" key="6">
    <source>
        <dbReference type="EMBL" id="TQQ84731.1"/>
    </source>
</evidence>
<name>A0A544QVL1_9FIRM</name>
<dbReference type="Proteomes" id="UP000317863">
    <property type="component" value="Unassembled WGS sequence"/>
</dbReference>
<dbReference type="GO" id="GO:0003677">
    <property type="term" value="F:DNA binding"/>
    <property type="evidence" value="ECO:0007669"/>
    <property type="project" value="UniProtKB-UniRule"/>
</dbReference>
<proteinExistence type="predicted"/>
<organism evidence="6 7">
    <name type="scientific">Peptacetobacter hominis</name>
    <dbReference type="NCBI Taxonomy" id="2743610"/>
    <lineage>
        <taxon>Bacteria</taxon>
        <taxon>Bacillati</taxon>
        <taxon>Bacillota</taxon>
        <taxon>Clostridia</taxon>
        <taxon>Peptostreptococcales</taxon>
        <taxon>Peptostreptococcaceae</taxon>
        <taxon>Peptacetobacter</taxon>
    </lineage>
</organism>
<gene>
    <name evidence="6" type="ORF">EXD82_04825</name>
</gene>
<evidence type="ECO:0000256" key="3">
    <source>
        <dbReference type="ARBA" id="ARBA00023125"/>
    </source>
</evidence>
<dbReference type="InterPro" id="IPR036388">
    <property type="entry name" value="WH-like_DNA-bd_sf"/>
</dbReference>
<evidence type="ECO:0000256" key="4">
    <source>
        <dbReference type="PROSITE-ProRule" id="PRU01091"/>
    </source>
</evidence>
<evidence type="ECO:0000313" key="7">
    <source>
        <dbReference type="Proteomes" id="UP000317863"/>
    </source>
</evidence>
<dbReference type="RefSeq" id="WP_142535786.1">
    <property type="nucleotide sequence ID" value="NZ_SGJB01000007.1"/>
</dbReference>
<protein>
    <submittedName>
        <fullName evidence="6">Winged helix family transcriptional regulator</fullName>
    </submittedName>
</protein>
<accession>A0A544QVL1</accession>
<dbReference type="FunFam" id="1.10.10.10:FF:000018">
    <property type="entry name" value="DNA-binding response regulator ResD"/>
    <property type="match status" value="1"/>
</dbReference>
<dbReference type="GO" id="GO:0006355">
    <property type="term" value="P:regulation of DNA-templated transcription"/>
    <property type="evidence" value="ECO:0007669"/>
    <property type="project" value="InterPro"/>
</dbReference>
<keyword evidence="1" id="KW-0597">Phosphoprotein</keyword>
<dbReference type="PROSITE" id="PS51755">
    <property type="entry name" value="OMPR_PHOB"/>
    <property type="match status" value="1"/>
</dbReference>
<evidence type="ECO:0000256" key="2">
    <source>
        <dbReference type="ARBA" id="ARBA00023012"/>
    </source>
</evidence>
<dbReference type="OrthoDB" id="9787103at2"/>